<dbReference type="Proteomes" id="UP000015104">
    <property type="component" value="Unassembled WGS sequence"/>
</dbReference>
<dbReference type="EMBL" id="CAEY01000589">
    <property type="status" value="NOT_ANNOTATED_CDS"/>
    <property type="molecule type" value="Genomic_DNA"/>
</dbReference>
<protein>
    <submittedName>
        <fullName evidence="2">Uncharacterized protein</fullName>
    </submittedName>
</protein>
<reference evidence="2" key="2">
    <citation type="submission" date="2015-06" db="UniProtKB">
        <authorList>
            <consortium name="EnsemblMetazoa"/>
        </authorList>
    </citation>
    <scope>IDENTIFICATION</scope>
</reference>
<dbReference type="AlphaFoldDB" id="T1KV25"/>
<dbReference type="HOGENOM" id="CLU_139380_0_0_1"/>
<keyword evidence="1" id="KW-0732">Signal</keyword>
<sequence>MNSKIIFAFILAVNICTITTAQVYSYKVAVSTAYREFDSHEGKLKLSVMSNDTNKITREDYLLTPNDVELKRDSTYTAKISSIAPLDHITSVYLRWTLATPNNTAYATKKPTIYVNPVKLKMFTLLPLPSFSPCEIHIFYPETFPIGITNEDEANFKFGHIETDWIYYYRTPNVSRIDADC</sequence>
<dbReference type="RefSeq" id="XP_025017741.1">
    <property type="nucleotide sequence ID" value="XM_025161973.1"/>
</dbReference>
<feature type="chain" id="PRO_5004581856" evidence="1">
    <location>
        <begin position="22"/>
        <end position="181"/>
    </location>
</feature>
<keyword evidence="3" id="KW-1185">Reference proteome</keyword>
<organism evidence="2 3">
    <name type="scientific">Tetranychus urticae</name>
    <name type="common">Two-spotted spider mite</name>
    <dbReference type="NCBI Taxonomy" id="32264"/>
    <lineage>
        <taxon>Eukaryota</taxon>
        <taxon>Metazoa</taxon>
        <taxon>Ecdysozoa</taxon>
        <taxon>Arthropoda</taxon>
        <taxon>Chelicerata</taxon>
        <taxon>Arachnida</taxon>
        <taxon>Acari</taxon>
        <taxon>Acariformes</taxon>
        <taxon>Trombidiformes</taxon>
        <taxon>Prostigmata</taxon>
        <taxon>Eleutherengona</taxon>
        <taxon>Raphignathae</taxon>
        <taxon>Tetranychoidea</taxon>
        <taxon>Tetranychidae</taxon>
        <taxon>Tetranychus</taxon>
    </lineage>
</organism>
<reference evidence="3" key="1">
    <citation type="submission" date="2011-08" db="EMBL/GenBank/DDBJ databases">
        <authorList>
            <person name="Rombauts S."/>
        </authorList>
    </citation>
    <scope>NUCLEOTIDE SEQUENCE</scope>
    <source>
        <strain evidence="3">London</strain>
    </source>
</reference>
<dbReference type="GeneID" id="112539441"/>
<dbReference type="Gene3D" id="2.60.60.20">
    <property type="entry name" value="PLAT/LH2 domain"/>
    <property type="match status" value="1"/>
</dbReference>
<evidence type="ECO:0000313" key="3">
    <source>
        <dbReference type="Proteomes" id="UP000015104"/>
    </source>
</evidence>
<accession>T1KV25</accession>
<dbReference type="KEGG" id="tut:112539441"/>
<proteinExistence type="predicted"/>
<feature type="signal peptide" evidence="1">
    <location>
        <begin position="1"/>
        <end position="21"/>
    </location>
</feature>
<evidence type="ECO:0000256" key="1">
    <source>
        <dbReference type="SAM" id="SignalP"/>
    </source>
</evidence>
<evidence type="ECO:0000313" key="2">
    <source>
        <dbReference type="EnsemblMetazoa" id="tetur22g02150.1"/>
    </source>
</evidence>
<dbReference type="EnsemblMetazoa" id="tetur22g02150.1">
    <property type="protein sequence ID" value="tetur22g02150.1"/>
    <property type="gene ID" value="tetur22g02150"/>
</dbReference>
<name>T1KV25_TETUR</name>